<evidence type="ECO:0000313" key="2">
    <source>
        <dbReference type="Proteomes" id="UP000266673"/>
    </source>
</evidence>
<comment type="caution">
    <text evidence="1">The sequence shown here is derived from an EMBL/GenBank/DDBJ whole genome shotgun (WGS) entry which is preliminary data.</text>
</comment>
<reference evidence="1 2" key="1">
    <citation type="submission" date="2018-06" db="EMBL/GenBank/DDBJ databases">
        <title>Comparative genomics reveals the genomic features of Rhizophagus irregularis, R. cerebriforme, R. diaphanum and Gigaspora rosea, and their symbiotic lifestyle signature.</title>
        <authorList>
            <person name="Morin E."/>
            <person name="San Clemente H."/>
            <person name="Chen E.C.H."/>
            <person name="De La Providencia I."/>
            <person name="Hainaut M."/>
            <person name="Kuo A."/>
            <person name="Kohler A."/>
            <person name="Murat C."/>
            <person name="Tang N."/>
            <person name="Roy S."/>
            <person name="Loubradou J."/>
            <person name="Henrissat B."/>
            <person name="Grigoriev I.V."/>
            <person name="Corradi N."/>
            <person name="Roux C."/>
            <person name="Martin F.M."/>
        </authorList>
    </citation>
    <scope>NUCLEOTIDE SEQUENCE [LARGE SCALE GENOMIC DNA]</scope>
    <source>
        <strain evidence="1 2">DAOM 194757</strain>
    </source>
</reference>
<proteinExistence type="predicted"/>
<evidence type="ECO:0000313" key="1">
    <source>
        <dbReference type="EMBL" id="RIB18481.1"/>
    </source>
</evidence>
<dbReference type="AlphaFoldDB" id="A0A397V989"/>
<sequence length="88" mass="10206">MLFAEAVQQKGYKSKDEVDTKIAKKAKEYENYIDPDKLQDKAGKRGIVIQEKYDQVVVKKNNRPDTTIKNYKALLNNQKPIDYEGIKN</sequence>
<dbReference type="EMBL" id="QKWP01000536">
    <property type="protein sequence ID" value="RIB18481.1"/>
    <property type="molecule type" value="Genomic_DNA"/>
</dbReference>
<name>A0A397V989_9GLOM</name>
<keyword evidence="2" id="KW-1185">Reference proteome</keyword>
<protein>
    <submittedName>
        <fullName evidence="1">Uncharacterized protein</fullName>
    </submittedName>
</protein>
<gene>
    <name evidence="1" type="ORF">C2G38_2184458</name>
</gene>
<accession>A0A397V989</accession>
<dbReference type="Proteomes" id="UP000266673">
    <property type="component" value="Unassembled WGS sequence"/>
</dbReference>
<organism evidence="1 2">
    <name type="scientific">Gigaspora rosea</name>
    <dbReference type="NCBI Taxonomy" id="44941"/>
    <lineage>
        <taxon>Eukaryota</taxon>
        <taxon>Fungi</taxon>
        <taxon>Fungi incertae sedis</taxon>
        <taxon>Mucoromycota</taxon>
        <taxon>Glomeromycotina</taxon>
        <taxon>Glomeromycetes</taxon>
        <taxon>Diversisporales</taxon>
        <taxon>Gigasporaceae</taxon>
        <taxon>Gigaspora</taxon>
    </lineage>
</organism>